<keyword evidence="3" id="KW-1185">Reference proteome</keyword>
<protein>
    <submittedName>
        <fullName evidence="2">Uncharacterized protein</fullName>
    </submittedName>
</protein>
<evidence type="ECO:0000313" key="3">
    <source>
        <dbReference type="Proteomes" id="UP000831785"/>
    </source>
</evidence>
<dbReference type="Proteomes" id="UP000831785">
    <property type="component" value="Chromosome"/>
</dbReference>
<gene>
    <name evidence="2" type="ORF">MUN80_19870</name>
</gene>
<feature type="region of interest" description="Disordered" evidence="1">
    <location>
        <begin position="13"/>
        <end position="32"/>
    </location>
</feature>
<evidence type="ECO:0000256" key="1">
    <source>
        <dbReference type="SAM" id="MobiDB-lite"/>
    </source>
</evidence>
<accession>A0ABY4F7L0</accession>
<proteinExistence type="predicted"/>
<sequence length="59" mass="6263">MQTGTGVAALECDEVPDPTSLPLPPGDTTPTRHRYSRGLRQLVSVEAHPVAGIDTLLPQ</sequence>
<dbReference type="RefSeq" id="WP_244715589.1">
    <property type="nucleotide sequence ID" value="NZ_CP095049.1"/>
</dbReference>
<dbReference type="EMBL" id="CP095049">
    <property type="protein sequence ID" value="UOQ52008.1"/>
    <property type="molecule type" value="Genomic_DNA"/>
</dbReference>
<name>A0ABY4F7L0_9BACT</name>
<evidence type="ECO:0000313" key="2">
    <source>
        <dbReference type="EMBL" id="UOQ52008.1"/>
    </source>
</evidence>
<organism evidence="2 3">
    <name type="scientific">Hymenobacter cellulosivorans</name>
    <dbReference type="NCBI Taxonomy" id="2932249"/>
    <lineage>
        <taxon>Bacteria</taxon>
        <taxon>Pseudomonadati</taxon>
        <taxon>Bacteroidota</taxon>
        <taxon>Cytophagia</taxon>
        <taxon>Cytophagales</taxon>
        <taxon>Hymenobacteraceae</taxon>
        <taxon>Hymenobacter</taxon>
    </lineage>
</organism>
<reference evidence="2 3" key="1">
    <citation type="submission" date="2022-04" db="EMBL/GenBank/DDBJ databases">
        <title>Hymenobacter sp. isolated from the air.</title>
        <authorList>
            <person name="Won M."/>
            <person name="Lee C.-M."/>
            <person name="Woen H.-Y."/>
            <person name="Kwon S.-W."/>
        </authorList>
    </citation>
    <scope>NUCLEOTIDE SEQUENCE [LARGE SCALE GENOMIC DNA]</scope>
    <source>
        <strain evidence="3">5116 S-27</strain>
    </source>
</reference>